<dbReference type="Proteomes" id="UP000185766">
    <property type="component" value="Unassembled WGS sequence"/>
</dbReference>
<keyword evidence="1" id="KW-0732">Signal</keyword>
<feature type="signal peptide" evidence="1">
    <location>
        <begin position="1"/>
        <end position="19"/>
    </location>
</feature>
<sequence>MQRLFLASLLGGLAGLANAELQALDDEKLATVSGAGFGMVIENFLYDGTQATITINDITNGSGQNVPIAVKELYVGATGSNKGSNLQPVNIGRLSYPWTLDLVKGENLKTLRDDGQLVQTVPTNLSILSFAAPDKIFGAGGQPCISGYAAAGNNCSMRSTEKVDAGIRFDFSVTGSRTDVINMDFTELTMDGSYLRLWGDNSRQQLVGEARINLYAKTLEILSCATGAAGCNTAQELAARTIYFTNTYAQFALGYGKSQPLLFDVTSNGQFVLELPNPVAGVTNATTRNQIAADFYANAPRTNILIDNLNFGGTRSSPTAVPTGGYNFGRNEISGMSFNYLKVSSHDL</sequence>
<feature type="chain" id="PRO_5010190872" evidence="1">
    <location>
        <begin position="20"/>
        <end position="348"/>
    </location>
</feature>
<evidence type="ECO:0000313" key="3">
    <source>
        <dbReference type="Proteomes" id="UP000185766"/>
    </source>
</evidence>
<gene>
    <name evidence="2" type="ORF">SAMN05216214_102174</name>
</gene>
<dbReference type="AlphaFoldDB" id="A0A1H7GSL8"/>
<keyword evidence="3" id="KW-1185">Reference proteome</keyword>
<proteinExistence type="predicted"/>
<name>A0A1H7GSL8_9GAMM</name>
<dbReference type="RefSeq" id="WP_074864735.1">
    <property type="nucleotide sequence ID" value="NZ_FOAS01000002.1"/>
</dbReference>
<organism evidence="2 3">
    <name type="scientific">Atopomonas hussainii</name>
    <dbReference type="NCBI Taxonomy" id="1429083"/>
    <lineage>
        <taxon>Bacteria</taxon>
        <taxon>Pseudomonadati</taxon>
        <taxon>Pseudomonadota</taxon>
        <taxon>Gammaproteobacteria</taxon>
        <taxon>Pseudomonadales</taxon>
        <taxon>Pseudomonadaceae</taxon>
        <taxon>Atopomonas</taxon>
    </lineage>
</organism>
<evidence type="ECO:0000313" key="2">
    <source>
        <dbReference type="EMBL" id="SEK41091.1"/>
    </source>
</evidence>
<accession>A0A1H7GSL8</accession>
<evidence type="ECO:0000256" key="1">
    <source>
        <dbReference type="SAM" id="SignalP"/>
    </source>
</evidence>
<dbReference type="STRING" id="1429083.GCA_001885685_02941"/>
<dbReference type="EMBL" id="FOAS01000002">
    <property type="protein sequence ID" value="SEK41091.1"/>
    <property type="molecule type" value="Genomic_DNA"/>
</dbReference>
<reference evidence="2 3" key="1">
    <citation type="submission" date="2016-10" db="EMBL/GenBank/DDBJ databases">
        <authorList>
            <person name="de Groot N.N."/>
        </authorList>
    </citation>
    <scope>NUCLEOTIDE SEQUENCE [LARGE SCALE GENOMIC DNA]</scope>
    <source>
        <strain evidence="2 3">JCM 19513</strain>
    </source>
</reference>
<protein>
    <submittedName>
        <fullName evidence="2">Uncharacterized protein</fullName>
    </submittedName>
</protein>